<dbReference type="Proteomes" id="UP000247792">
    <property type="component" value="Unassembled WGS sequence"/>
</dbReference>
<accession>A0A318JJU2</accession>
<sequence>MLYSINIIELIFFEYHMNARVTTWGVHINHLSCGGSKFGQGFGKYKNVAVTTFFAKVTRSQQNLVLLLLNQVLPECHQDYIGYIGSTPVWSTP</sequence>
<dbReference type="AlphaFoldDB" id="A0A318JJU2"/>
<proteinExistence type="predicted"/>
<evidence type="ECO:0000313" key="2">
    <source>
        <dbReference type="Proteomes" id="UP000247792"/>
    </source>
</evidence>
<reference evidence="1 2" key="1">
    <citation type="submission" date="2018-05" db="EMBL/GenBank/DDBJ databases">
        <title>Genomic Encyclopedia of Type Strains, Phase IV (KMG-IV): sequencing the most valuable type-strain genomes for metagenomic binning, comparative biology and taxonomic classification.</title>
        <authorList>
            <person name="Goeker M."/>
        </authorList>
    </citation>
    <scope>NUCLEOTIDE SEQUENCE [LARGE SCALE GENOMIC DNA]</scope>
    <source>
        <strain evidence="1 2">DSM 19792</strain>
    </source>
</reference>
<evidence type="ECO:0000313" key="1">
    <source>
        <dbReference type="EMBL" id="PXX44024.1"/>
    </source>
</evidence>
<protein>
    <submittedName>
        <fullName evidence="1">Uncharacterized protein</fullName>
    </submittedName>
</protein>
<comment type="caution">
    <text evidence="1">The sequence shown here is derived from an EMBL/GenBank/DDBJ whole genome shotgun (WGS) entry which is preliminary data.</text>
</comment>
<name>A0A318JJU2_9BURK</name>
<keyword evidence="2" id="KW-1185">Reference proteome</keyword>
<dbReference type="EMBL" id="QJKB01000003">
    <property type="protein sequence ID" value="PXX44024.1"/>
    <property type="molecule type" value="Genomic_DNA"/>
</dbReference>
<gene>
    <name evidence="1" type="ORF">DFR42_103293</name>
</gene>
<organism evidence="1 2">
    <name type="scientific">Undibacterium pigrum</name>
    <dbReference type="NCBI Taxonomy" id="401470"/>
    <lineage>
        <taxon>Bacteria</taxon>
        <taxon>Pseudomonadati</taxon>
        <taxon>Pseudomonadota</taxon>
        <taxon>Betaproteobacteria</taxon>
        <taxon>Burkholderiales</taxon>
        <taxon>Oxalobacteraceae</taxon>
        <taxon>Undibacterium</taxon>
    </lineage>
</organism>